<protein>
    <submittedName>
        <fullName evidence="5">Serine/threonine protein kinases</fullName>
    </submittedName>
</protein>
<evidence type="ECO:0000256" key="2">
    <source>
        <dbReference type="SAM" id="Coils"/>
    </source>
</evidence>
<keyword evidence="5" id="KW-0723">Serine/threonine-protein kinase</keyword>
<keyword evidence="3" id="KW-1133">Transmembrane helix</keyword>
<feature type="transmembrane region" description="Helical" evidence="3">
    <location>
        <begin position="40"/>
        <end position="66"/>
    </location>
</feature>
<dbReference type="AlphaFoldDB" id="A1ZJF6"/>
<dbReference type="Proteomes" id="UP000004095">
    <property type="component" value="Unassembled WGS sequence"/>
</dbReference>
<accession>A1ZJF6</accession>
<evidence type="ECO:0000313" key="6">
    <source>
        <dbReference type="Proteomes" id="UP000004095"/>
    </source>
</evidence>
<evidence type="ECO:0000313" key="5">
    <source>
        <dbReference type="EMBL" id="EAY29692.1"/>
    </source>
</evidence>
<dbReference type="PANTHER" id="PTHR43156:SF9">
    <property type="entry name" value="HAMP DOMAIN-CONTAINING PROTEIN"/>
    <property type="match status" value="1"/>
</dbReference>
<sequence>MFTDSFKDKIYSPWVITAFSTLVSLGMFLVIAAAVGKVGFTFGLVMSTVVPVVVAWPVSYWIIFYYKKVKQQNHEIEEKNDKLLKFNEEIAAQRDLLETKNTKIECINNDLTESIAYAQHIQQAMLSPLPRIQAHLPQSFVLLKPRNVVSGDFYWFKVVQNKIFIAAIDCTGHGVPGALMSMTGNNLLNDIVETQGTTQPQEILNQLHLGVKKALQQDETNNRDGMDAALCAINLSTNTVEFTGAKRPLVYIQNHTLYEIKGDIMPIGGEWNKDERKFACHTIALNHEPTTFYMFSDGYQDQFGGSRGKKFMKKRLKQLLLDIHLKPMDEQKQILDDTILQWMKRENPHLQTEQQIDDILLIGFRLTAK</sequence>
<dbReference type="InterPro" id="IPR036457">
    <property type="entry name" value="PPM-type-like_dom_sf"/>
</dbReference>
<keyword evidence="5" id="KW-0418">Kinase</keyword>
<keyword evidence="1" id="KW-0378">Hydrolase</keyword>
<dbReference type="Gene3D" id="3.60.40.10">
    <property type="entry name" value="PPM-type phosphatase domain"/>
    <property type="match status" value="1"/>
</dbReference>
<evidence type="ECO:0000259" key="4">
    <source>
        <dbReference type="Pfam" id="PF07228"/>
    </source>
</evidence>
<dbReference type="GO" id="GO:0016791">
    <property type="term" value="F:phosphatase activity"/>
    <property type="evidence" value="ECO:0007669"/>
    <property type="project" value="TreeGrafter"/>
</dbReference>
<dbReference type="InterPro" id="IPR052016">
    <property type="entry name" value="Bact_Sigma-Reg"/>
</dbReference>
<proteinExistence type="predicted"/>
<comment type="caution">
    <text evidence="5">The sequence shown here is derived from an EMBL/GenBank/DDBJ whole genome shotgun (WGS) entry which is preliminary data.</text>
</comment>
<name>A1ZJF6_MICM2</name>
<feature type="transmembrane region" description="Helical" evidence="3">
    <location>
        <begin position="12"/>
        <end position="34"/>
    </location>
</feature>
<keyword evidence="3" id="KW-0472">Membrane</keyword>
<keyword evidence="2" id="KW-0175">Coiled coil</keyword>
<dbReference type="PANTHER" id="PTHR43156">
    <property type="entry name" value="STAGE II SPORULATION PROTEIN E-RELATED"/>
    <property type="match status" value="1"/>
</dbReference>
<gene>
    <name evidence="5" type="ORF">M23134_00576</name>
</gene>
<evidence type="ECO:0000256" key="3">
    <source>
        <dbReference type="SAM" id="Phobius"/>
    </source>
</evidence>
<evidence type="ECO:0000256" key="1">
    <source>
        <dbReference type="ARBA" id="ARBA00022801"/>
    </source>
</evidence>
<dbReference type="Pfam" id="PF07228">
    <property type="entry name" value="SpoIIE"/>
    <property type="match status" value="1"/>
</dbReference>
<dbReference type="EMBL" id="AAWS01000010">
    <property type="protein sequence ID" value="EAY29692.1"/>
    <property type="molecule type" value="Genomic_DNA"/>
</dbReference>
<keyword evidence="3" id="KW-0812">Transmembrane</keyword>
<reference evidence="5 6" key="1">
    <citation type="submission" date="2007-01" db="EMBL/GenBank/DDBJ databases">
        <authorList>
            <person name="Haygood M."/>
            <person name="Podell S."/>
            <person name="Anderson C."/>
            <person name="Hopkinson B."/>
            <person name="Roe K."/>
            <person name="Barbeau K."/>
            <person name="Gaasterland T."/>
            <person name="Ferriera S."/>
            <person name="Johnson J."/>
            <person name="Kravitz S."/>
            <person name="Beeson K."/>
            <person name="Sutton G."/>
            <person name="Rogers Y.-H."/>
            <person name="Friedman R."/>
            <person name="Frazier M."/>
            <person name="Venter J.C."/>
        </authorList>
    </citation>
    <scope>NUCLEOTIDE SEQUENCE [LARGE SCALE GENOMIC DNA]</scope>
    <source>
        <strain evidence="5 6">ATCC 23134</strain>
    </source>
</reference>
<keyword evidence="6" id="KW-1185">Reference proteome</keyword>
<organism evidence="5 6">
    <name type="scientific">Microscilla marina ATCC 23134</name>
    <dbReference type="NCBI Taxonomy" id="313606"/>
    <lineage>
        <taxon>Bacteria</taxon>
        <taxon>Pseudomonadati</taxon>
        <taxon>Bacteroidota</taxon>
        <taxon>Cytophagia</taxon>
        <taxon>Cytophagales</taxon>
        <taxon>Microscillaceae</taxon>
        <taxon>Microscilla</taxon>
    </lineage>
</organism>
<dbReference type="eggNOG" id="COG2208">
    <property type="taxonomic scope" value="Bacteria"/>
</dbReference>
<dbReference type="GO" id="GO:0004674">
    <property type="term" value="F:protein serine/threonine kinase activity"/>
    <property type="evidence" value="ECO:0007669"/>
    <property type="project" value="UniProtKB-KW"/>
</dbReference>
<feature type="domain" description="PPM-type phosphatase" evidence="4">
    <location>
        <begin position="162"/>
        <end position="365"/>
    </location>
</feature>
<dbReference type="InterPro" id="IPR001932">
    <property type="entry name" value="PPM-type_phosphatase-like_dom"/>
</dbReference>
<feature type="coiled-coil region" evidence="2">
    <location>
        <begin position="69"/>
        <end position="96"/>
    </location>
</feature>
<keyword evidence="5" id="KW-0808">Transferase</keyword>